<dbReference type="InterPro" id="IPR014710">
    <property type="entry name" value="RmlC-like_jellyroll"/>
</dbReference>
<dbReference type="Gene3D" id="2.60.120.10">
    <property type="entry name" value="Jelly Rolls"/>
    <property type="match status" value="1"/>
</dbReference>
<dbReference type="Proteomes" id="UP000649604">
    <property type="component" value="Unassembled WGS sequence"/>
</dbReference>
<evidence type="ECO:0000313" key="2">
    <source>
        <dbReference type="EMBL" id="MBD3324561.1"/>
    </source>
</evidence>
<dbReference type="PANTHER" id="PTHR33387:SF3">
    <property type="entry name" value="DUF985 DOMAIN-CONTAINING PROTEIN"/>
    <property type="match status" value="1"/>
</dbReference>
<dbReference type="SUPFAM" id="SSF51182">
    <property type="entry name" value="RmlC-like cupins"/>
    <property type="match status" value="1"/>
</dbReference>
<evidence type="ECO:0000313" key="3">
    <source>
        <dbReference type="Proteomes" id="UP000649604"/>
    </source>
</evidence>
<dbReference type="AlphaFoldDB" id="A0A9D5JV98"/>
<dbReference type="InterPro" id="IPR009327">
    <property type="entry name" value="Cupin_DUF985"/>
</dbReference>
<organism evidence="2 3">
    <name type="scientific">candidate division KSB3 bacterium</name>
    <dbReference type="NCBI Taxonomy" id="2044937"/>
    <lineage>
        <taxon>Bacteria</taxon>
        <taxon>candidate division KSB3</taxon>
    </lineage>
</organism>
<dbReference type="InterPro" id="IPR039935">
    <property type="entry name" value="YML079W-like"/>
</dbReference>
<sequence length="166" mass="18887">MENTTDYWIQRLGLTPHPEGGYFNQTYCSPESLPAACLPARYTTERVFAKGIYFLLPGNQVSKFHRLKCEEIWCHHVGAALTISMIHQNGTRQQLQLGPNPEAGEHLHVIIPPGVWFGAQVKHQDAFALVTCITIPGFEFADFELAERESLLRDYPQHRQLIEILT</sequence>
<feature type="domain" description="DUF985" evidence="1">
    <location>
        <begin position="7"/>
        <end position="146"/>
    </location>
</feature>
<gene>
    <name evidence="2" type="ORF">GF339_08245</name>
</gene>
<proteinExistence type="predicted"/>
<dbReference type="PANTHER" id="PTHR33387">
    <property type="entry name" value="RMLC-LIKE JELLY ROLL FOLD PROTEIN"/>
    <property type="match status" value="1"/>
</dbReference>
<dbReference type="EMBL" id="WJJP01000260">
    <property type="protein sequence ID" value="MBD3324561.1"/>
    <property type="molecule type" value="Genomic_DNA"/>
</dbReference>
<comment type="caution">
    <text evidence="2">The sequence shown here is derived from an EMBL/GenBank/DDBJ whole genome shotgun (WGS) entry which is preliminary data.</text>
</comment>
<reference evidence="2" key="1">
    <citation type="submission" date="2019-11" db="EMBL/GenBank/DDBJ databases">
        <title>Microbial mats filling the niche in hypersaline microbial mats.</title>
        <authorList>
            <person name="Wong H.L."/>
            <person name="Macleod F.I."/>
            <person name="White R.A. III"/>
            <person name="Burns B.P."/>
        </authorList>
    </citation>
    <scope>NUCLEOTIDE SEQUENCE</scope>
    <source>
        <strain evidence="2">Rbin_158</strain>
    </source>
</reference>
<dbReference type="CDD" id="cd06121">
    <property type="entry name" value="cupin_YML079wp"/>
    <property type="match status" value="1"/>
</dbReference>
<dbReference type="InterPro" id="IPR011051">
    <property type="entry name" value="RmlC_Cupin_sf"/>
</dbReference>
<protein>
    <recommendedName>
        <fullName evidence="1">DUF985 domain-containing protein</fullName>
    </recommendedName>
</protein>
<name>A0A9D5JV98_9BACT</name>
<accession>A0A9D5JV98</accession>
<evidence type="ECO:0000259" key="1">
    <source>
        <dbReference type="Pfam" id="PF06172"/>
    </source>
</evidence>
<dbReference type="Pfam" id="PF06172">
    <property type="entry name" value="Cupin_5"/>
    <property type="match status" value="1"/>
</dbReference>